<evidence type="ECO:0000259" key="1">
    <source>
        <dbReference type="Pfam" id="PF09444"/>
    </source>
</evidence>
<evidence type="ECO:0000313" key="3">
    <source>
        <dbReference type="Proteomes" id="UP001210925"/>
    </source>
</evidence>
<dbReference type="InterPro" id="IPR018564">
    <property type="entry name" value="Repl_chkpnt_MRC1_dom"/>
</dbReference>
<dbReference type="Pfam" id="PF09444">
    <property type="entry name" value="MRC1"/>
    <property type="match status" value="1"/>
</dbReference>
<proteinExistence type="predicted"/>
<reference evidence="2" key="1">
    <citation type="submission" date="2020-05" db="EMBL/GenBank/DDBJ databases">
        <title>Phylogenomic resolution of chytrid fungi.</title>
        <authorList>
            <person name="Stajich J.E."/>
            <person name="Amses K."/>
            <person name="Simmons R."/>
            <person name="Seto K."/>
            <person name="Myers J."/>
            <person name="Bonds A."/>
            <person name="Quandt C.A."/>
            <person name="Barry K."/>
            <person name="Liu P."/>
            <person name="Grigoriev I."/>
            <person name="Longcore J.E."/>
            <person name="James T.Y."/>
        </authorList>
    </citation>
    <scope>NUCLEOTIDE SEQUENCE</scope>
    <source>
        <strain evidence="2">PLAUS21</strain>
    </source>
</reference>
<accession>A0AAD5URS0</accession>
<evidence type="ECO:0000313" key="2">
    <source>
        <dbReference type="EMBL" id="KAJ3262501.1"/>
    </source>
</evidence>
<keyword evidence="3" id="KW-1185">Reference proteome</keyword>
<name>A0AAD5URS0_9FUNG</name>
<organism evidence="2 3">
    <name type="scientific">Boothiomyces macroporosus</name>
    <dbReference type="NCBI Taxonomy" id="261099"/>
    <lineage>
        <taxon>Eukaryota</taxon>
        <taxon>Fungi</taxon>
        <taxon>Fungi incertae sedis</taxon>
        <taxon>Chytridiomycota</taxon>
        <taxon>Chytridiomycota incertae sedis</taxon>
        <taxon>Chytridiomycetes</taxon>
        <taxon>Rhizophydiales</taxon>
        <taxon>Terramycetaceae</taxon>
        <taxon>Boothiomyces</taxon>
    </lineage>
</organism>
<dbReference type="EMBL" id="JADGKB010000001">
    <property type="protein sequence ID" value="KAJ3262501.1"/>
    <property type="molecule type" value="Genomic_DNA"/>
</dbReference>
<dbReference type="AlphaFoldDB" id="A0AAD5URS0"/>
<protein>
    <recommendedName>
        <fullName evidence="1">DNA replication checkpoint mediator MRC1 domain-containing protein</fullName>
    </recommendedName>
</protein>
<dbReference type="Proteomes" id="UP001210925">
    <property type="component" value="Unassembled WGS sequence"/>
</dbReference>
<sequence>MDAEQVKQVLEDITGGFKKKRARGIQFYDSDEEGEEILKKIRAQMGFNAKKKKEDQNKDKLSQLLDNEKTKEFANCFMTKEAALLSSDEENDVLESANLAKLVRLKEKPSKINKYAHRIKKVSVDDLESVSSSQHSLPENIGGQIIQSIFKSKSETNVKVQKSVLSRFSSTRLLSKKSIQTMDTSVYTGDNQGHVKMINKSASAFKIKKTGDVEKKENVINFNTTKKVKVVKTVSKGPKLKDLIKK</sequence>
<gene>
    <name evidence="2" type="ORF">HK103_000030</name>
</gene>
<comment type="caution">
    <text evidence="2">The sequence shown here is derived from an EMBL/GenBank/DDBJ whole genome shotgun (WGS) entry which is preliminary data.</text>
</comment>
<feature type="domain" description="DNA replication checkpoint mediator MRC1" evidence="1">
    <location>
        <begin position="1"/>
        <end position="75"/>
    </location>
</feature>